<feature type="region of interest" description="Disordered" evidence="1">
    <location>
        <begin position="79"/>
        <end position="150"/>
    </location>
</feature>
<feature type="compositionally biased region" description="Basic residues" evidence="1">
    <location>
        <begin position="79"/>
        <end position="88"/>
    </location>
</feature>
<evidence type="ECO:0000256" key="2">
    <source>
        <dbReference type="SAM" id="Phobius"/>
    </source>
</evidence>
<gene>
    <name evidence="3" type="ORF">F4556_006046</name>
</gene>
<feature type="compositionally biased region" description="Basic and acidic residues" evidence="1">
    <location>
        <begin position="89"/>
        <end position="111"/>
    </location>
</feature>
<sequence length="150" mass="15951">MIIIVIGLVILVAAVVVGAAGVLSDTGSTDGLTDWFEVFGYHVTGSSGTLFLHGTIVGAVALFGLSLLLAGAWRTSRRSHVARHGLKQSRREMAAADKERDGLIDQRDTARAETASARGNDSPSHDDLVPDPDEGHRKGLNLFGHRAARR</sequence>
<evidence type="ECO:0000313" key="3">
    <source>
        <dbReference type="EMBL" id="MBB4950511.1"/>
    </source>
</evidence>
<reference evidence="3 4" key="1">
    <citation type="submission" date="2020-08" db="EMBL/GenBank/DDBJ databases">
        <title>Sequencing the genomes of 1000 actinobacteria strains.</title>
        <authorList>
            <person name="Klenk H.-P."/>
        </authorList>
    </citation>
    <scope>NUCLEOTIDE SEQUENCE [LARGE SCALE GENOMIC DNA]</scope>
    <source>
        <strain evidence="3 4">DSM 44786</strain>
    </source>
</reference>
<proteinExistence type="predicted"/>
<keyword evidence="4" id="KW-1185">Reference proteome</keyword>
<evidence type="ECO:0000313" key="4">
    <source>
        <dbReference type="Proteomes" id="UP000573327"/>
    </source>
</evidence>
<dbReference type="AlphaFoldDB" id="A0A7W7SHD4"/>
<evidence type="ECO:0000256" key="1">
    <source>
        <dbReference type="SAM" id="MobiDB-lite"/>
    </source>
</evidence>
<protein>
    <submittedName>
        <fullName evidence="3">Uncharacterized protein</fullName>
    </submittedName>
</protein>
<keyword evidence="2" id="KW-0472">Membrane</keyword>
<keyword evidence="2" id="KW-1133">Transmembrane helix</keyword>
<comment type="caution">
    <text evidence="3">The sequence shown here is derived from an EMBL/GenBank/DDBJ whole genome shotgun (WGS) entry which is preliminary data.</text>
</comment>
<dbReference type="EMBL" id="JACHJR010000001">
    <property type="protein sequence ID" value="MBB4950511.1"/>
    <property type="molecule type" value="Genomic_DNA"/>
</dbReference>
<keyword evidence="2" id="KW-0812">Transmembrane</keyword>
<name>A0A7W7SHD4_9ACTN</name>
<feature type="compositionally biased region" description="Basic and acidic residues" evidence="1">
    <location>
        <begin position="123"/>
        <end position="137"/>
    </location>
</feature>
<dbReference type="Proteomes" id="UP000573327">
    <property type="component" value="Unassembled WGS sequence"/>
</dbReference>
<accession>A0A7W7SHD4</accession>
<organism evidence="3 4">
    <name type="scientific">Kitasatospora gansuensis</name>
    <dbReference type="NCBI Taxonomy" id="258050"/>
    <lineage>
        <taxon>Bacteria</taxon>
        <taxon>Bacillati</taxon>
        <taxon>Actinomycetota</taxon>
        <taxon>Actinomycetes</taxon>
        <taxon>Kitasatosporales</taxon>
        <taxon>Streptomycetaceae</taxon>
        <taxon>Kitasatospora</taxon>
    </lineage>
</organism>
<dbReference type="RefSeq" id="WP_184921726.1">
    <property type="nucleotide sequence ID" value="NZ_JACHJR010000001.1"/>
</dbReference>
<feature type="transmembrane region" description="Helical" evidence="2">
    <location>
        <begin position="48"/>
        <end position="73"/>
    </location>
</feature>